<sequence length="428" mass="48068">MEGHRFQALRAYLSKTSKLAKEDFEASEELLDLLQNEIRVLIVGAGGLGCEILKCMALSGFGKIDIIDMDTIDLSNLNRQFLFRQKDVGRGKADVAAEFIMGRVPEASVTPHFCRIEEKDSDFYRQFQIVILGLDSVQARRWINAKMFSLLIHDDDGNILPQSIRPIIDGGTEGFRGHCRLICPTMTACLECNLDLFPPQVNFPLCTIASVPRLPEHCIEWSRIIAWEEEDPFQGEPVDGDNFSHITWLTEKARERAEEFNIDASGIDFRKTQGVIKRIIPAVASTNSVIASQCVTEAFKLATYSFDNMDNYSMLNQNAGIYQFVYPAERKEDCVVCGKKRRVIEVGKEKTLGDLIAKLKDENELSGPALTANIENSEKVLFMDNIQGTHENLSRTLEELSLGNQEIQVTDKAYAAPVTIQLRFTGES</sequence>
<proteinExistence type="inferred from homology"/>
<dbReference type="Proteomes" id="UP001158576">
    <property type="component" value="Chromosome 2"/>
</dbReference>
<dbReference type="InterPro" id="IPR000594">
    <property type="entry name" value="ThiF_NAD_FAD-bd"/>
</dbReference>
<dbReference type="SUPFAM" id="SSF69572">
    <property type="entry name" value="Activating enzymes of the ubiquitin-like proteins"/>
    <property type="match status" value="1"/>
</dbReference>
<dbReference type="Gene3D" id="3.40.50.720">
    <property type="entry name" value="NAD(P)-binding Rossmann-like Domain"/>
    <property type="match status" value="1"/>
</dbReference>
<keyword evidence="2 4" id="KW-0833">Ubl conjugation pathway</keyword>
<evidence type="ECO:0000259" key="5">
    <source>
        <dbReference type="SMART" id="SM01181"/>
    </source>
</evidence>
<feature type="domain" description="E2 binding" evidence="5">
    <location>
        <begin position="344"/>
        <end position="425"/>
    </location>
</feature>
<keyword evidence="4" id="KW-0436">Ligase</keyword>
<protein>
    <recommendedName>
        <fullName evidence="4">NEDD8-activating enzyme E1 catalytic subunit</fullName>
        <ecNumber evidence="4">6.2.1.64</ecNumber>
    </recommendedName>
</protein>
<dbReference type="Gene3D" id="3.10.290.20">
    <property type="entry name" value="Ubiquitin-like 2 activating enzyme e1b. Chain: B, domain 3"/>
    <property type="match status" value="1"/>
</dbReference>
<name>A0ABN7TE13_OIKDI</name>
<organism evidence="6 7">
    <name type="scientific">Oikopleura dioica</name>
    <name type="common">Tunicate</name>
    <dbReference type="NCBI Taxonomy" id="34765"/>
    <lineage>
        <taxon>Eukaryota</taxon>
        <taxon>Metazoa</taxon>
        <taxon>Chordata</taxon>
        <taxon>Tunicata</taxon>
        <taxon>Appendicularia</taxon>
        <taxon>Copelata</taxon>
        <taxon>Oikopleuridae</taxon>
        <taxon>Oikopleura</taxon>
    </lineage>
</organism>
<keyword evidence="3 4" id="KW-0067">ATP-binding</keyword>
<dbReference type="InterPro" id="IPR023318">
    <property type="entry name" value="Ub_act_enz_dom_a_sf"/>
</dbReference>
<dbReference type="InterPro" id="IPR035985">
    <property type="entry name" value="Ubiquitin-activating_enz"/>
</dbReference>
<dbReference type="EMBL" id="OU015567">
    <property type="protein sequence ID" value="CAG5113692.1"/>
    <property type="molecule type" value="Genomic_DNA"/>
</dbReference>
<dbReference type="Pfam" id="PF00899">
    <property type="entry name" value="ThiF"/>
    <property type="match status" value="1"/>
</dbReference>
<dbReference type="InterPro" id="IPR014929">
    <property type="entry name" value="E2-binding"/>
</dbReference>
<dbReference type="SMART" id="SM01181">
    <property type="entry name" value="E2_bind"/>
    <property type="match status" value="1"/>
</dbReference>
<comment type="function">
    <text evidence="4">Catalytic subunit of the dimeric E1 enzyme, which activates NEDD8.</text>
</comment>
<evidence type="ECO:0000313" key="7">
    <source>
        <dbReference type="Proteomes" id="UP001158576"/>
    </source>
</evidence>
<keyword evidence="7" id="KW-1185">Reference proteome</keyword>
<evidence type="ECO:0000256" key="4">
    <source>
        <dbReference type="RuleBase" id="RU368009"/>
    </source>
</evidence>
<gene>
    <name evidence="6" type="ORF">OKIOD_LOCUS16547</name>
</gene>
<dbReference type="PANTHER" id="PTHR10953:SF6">
    <property type="entry name" value="NEDD8-ACTIVATING ENZYME E1 CATALYTIC SUBUNIT"/>
    <property type="match status" value="1"/>
</dbReference>
<comment type="catalytic activity">
    <reaction evidence="4">
        <text>ATP + [NEDD8 protein] + [E1 NEDD8-activating enzyme]-L-cysteine = AMP + diphosphate + [E1 NEDD8-activating enzyme]-S-[NEDD8 protein]-yl-L-cysteine.</text>
        <dbReference type="EC" id="6.2.1.64"/>
    </reaction>
</comment>
<dbReference type="Pfam" id="PF08825">
    <property type="entry name" value="E2_bind"/>
    <property type="match status" value="1"/>
</dbReference>
<evidence type="ECO:0000256" key="2">
    <source>
        <dbReference type="ARBA" id="ARBA00022786"/>
    </source>
</evidence>
<evidence type="ECO:0000313" key="6">
    <source>
        <dbReference type="EMBL" id="CAG5113692.1"/>
    </source>
</evidence>
<reference evidence="6 7" key="1">
    <citation type="submission" date="2021-04" db="EMBL/GenBank/DDBJ databases">
        <authorList>
            <person name="Bliznina A."/>
        </authorList>
    </citation>
    <scope>NUCLEOTIDE SEQUENCE [LARGE SCALE GENOMIC DNA]</scope>
</reference>
<dbReference type="PANTHER" id="PTHR10953">
    <property type="entry name" value="UBIQUITIN-ACTIVATING ENZYME E1"/>
    <property type="match status" value="1"/>
</dbReference>
<dbReference type="Gene3D" id="1.10.10.520">
    <property type="entry name" value="Ubiquitin activating enzymes (Uba3). Chain: B, domain 2"/>
    <property type="match status" value="1"/>
</dbReference>
<evidence type="ECO:0000256" key="3">
    <source>
        <dbReference type="ARBA" id="ARBA00022840"/>
    </source>
</evidence>
<comment type="pathway">
    <text evidence="4">Protein modification; protein neddylation.</text>
</comment>
<keyword evidence="1 4" id="KW-0547">Nucleotide-binding</keyword>
<dbReference type="EC" id="6.2.1.64" evidence="4"/>
<evidence type="ECO:0000256" key="1">
    <source>
        <dbReference type="ARBA" id="ARBA00022741"/>
    </source>
</evidence>
<comment type="similarity">
    <text evidence="4">Belongs to the ubiquitin-activating E1 family. UBA3 subfamily.</text>
</comment>
<accession>A0ABN7TE13</accession>
<dbReference type="InterPro" id="IPR045886">
    <property type="entry name" value="ThiF/MoeB/HesA"/>
</dbReference>